<evidence type="ECO:0000313" key="2">
    <source>
        <dbReference type="Proteomes" id="UP001199631"/>
    </source>
</evidence>
<organism evidence="1 2">
    <name type="scientific">Oceanobacillus jordanicus</name>
    <dbReference type="NCBI Taxonomy" id="2867266"/>
    <lineage>
        <taxon>Bacteria</taxon>
        <taxon>Bacillati</taxon>
        <taxon>Bacillota</taxon>
        <taxon>Bacilli</taxon>
        <taxon>Bacillales</taxon>
        <taxon>Bacillaceae</taxon>
        <taxon>Oceanobacillus</taxon>
    </lineage>
</organism>
<name>A0AAW5B6J4_9BACI</name>
<dbReference type="Pfam" id="PF07592">
    <property type="entry name" value="DDE_Tnp_ISAZ013"/>
    <property type="match status" value="1"/>
</dbReference>
<dbReference type="InterPro" id="IPR011518">
    <property type="entry name" value="Transposase_36"/>
</dbReference>
<dbReference type="Proteomes" id="UP001199631">
    <property type="component" value="Unassembled WGS sequence"/>
</dbReference>
<gene>
    <name evidence="1" type="ORF">K3T81_12920</name>
</gene>
<sequence>MLAYYPPYHSKYNPVERAWGVLEQHWNGDILDSQEAVLGFAQGMTWKGNNHCVTLVEEIYETGKKVEKKVMEEDEKMIDRAKGTGKWFVEINPQNCTGALEMGIKV</sequence>
<keyword evidence="2" id="KW-1185">Reference proteome</keyword>
<reference evidence="1 2" key="1">
    <citation type="journal article" date="2022" name="Evol. Bioinform. Online">
        <title>Draft Genome Sequence of Oceanobacillus jordanicus Strain GSFE11, a Halotolerant Plant Growth-Promoting Bacterial Endophyte Isolated From the Jordan Valley.</title>
        <authorList>
            <person name="Alhindi T."/>
            <person name="Albdaiwi R."/>
        </authorList>
    </citation>
    <scope>NUCLEOTIDE SEQUENCE [LARGE SCALE GENOMIC DNA]</scope>
    <source>
        <strain evidence="1 2">GSFE11</strain>
    </source>
</reference>
<accession>A0AAW5B6J4</accession>
<evidence type="ECO:0000313" key="1">
    <source>
        <dbReference type="EMBL" id="MCG3420055.1"/>
    </source>
</evidence>
<dbReference type="EMBL" id="JAIFZM010000010">
    <property type="protein sequence ID" value="MCG3420055.1"/>
    <property type="molecule type" value="Genomic_DNA"/>
</dbReference>
<dbReference type="AlphaFoldDB" id="A0AAW5B6J4"/>
<comment type="caution">
    <text evidence="1">The sequence shown here is derived from an EMBL/GenBank/DDBJ whole genome shotgun (WGS) entry which is preliminary data.</text>
</comment>
<protein>
    <recommendedName>
        <fullName evidence="3">Transposase</fullName>
    </recommendedName>
</protein>
<evidence type="ECO:0008006" key="3">
    <source>
        <dbReference type="Google" id="ProtNLM"/>
    </source>
</evidence>
<proteinExistence type="predicted"/>